<dbReference type="InterPro" id="IPR025722">
    <property type="entry name" value="TetR"/>
</dbReference>
<evidence type="ECO:0000256" key="1">
    <source>
        <dbReference type="ARBA" id="ARBA00023125"/>
    </source>
</evidence>
<dbReference type="PRINTS" id="PR00455">
    <property type="entry name" value="HTHTETR"/>
</dbReference>
<dbReference type="EMBL" id="JAIWIU010000090">
    <property type="protein sequence ID" value="MCA2017108.1"/>
    <property type="molecule type" value="Genomic_DNA"/>
</dbReference>
<dbReference type="PANTHER" id="PTHR43479">
    <property type="entry name" value="ACREF/ENVCD OPERON REPRESSOR-RELATED"/>
    <property type="match status" value="1"/>
</dbReference>
<gene>
    <name evidence="4" type="ORF">LDJ79_13360</name>
</gene>
<organism evidence="4 5">
    <name type="scientific">Vibrio tritonius</name>
    <dbReference type="NCBI Taxonomy" id="1435069"/>
    <lineage>
        <taxon>Bacteria</taxon>
        <taxon>Pseudomonadati</taxon>
        <taxon>Pseudomonadota</taxon>
        <taxon>Gammaproteobacteria</taxon>
        <taxon>Vibrionales</taxon>
        <taxon>Vibrionaceae</taxon>
        <taxon>Vibrio</taxon>
    </lineage>
</organism>
<name>A0ABS7YN41_9VIBR</name>
<evidence type="ECO:0000313" key="4">
    <source>
        <dbReference type="EMBL" id="MCA2017108.1"/>
    </source>
</evidence>
<reference evidence="5" key="1">
    <citation type="submission" date="2023-07" db="EMBL/GenBank/DDBJ databases">
        <title>Molecular identification of indigenous halophilic bacteria isolated from red sea cost, biodegradation of synthetic dyes and assessment of degraded metabolite toxicity.</title>
        <authorList>
            <person name="Chaieb K."/>
            <person name="Altayb H.N."/>
        </authorList>
    </citation>
    <scope>NUCLEOTIDE SEQUENCE [LARGE SCALE GENOMIC DNA]</scope>
    <source>
        <strain evidence="5">K20</strain>
    </source>
</reference>
<dbReference type="Pfam" id="PF00440">
    <property type="entry name" value="TetR_N"/>
    <property type="match status" value="1"/>
</dbReference>
<dbReference type="RefSeq" id="WP_068711713.1">
    <property type="nucleotide sequence ID" value="NZ_AP014635.1"/>
</dbReference>
<evidence type="ECO:0000259" key="3">
    <source>
        <dbReference type="PROSITE" id="PS50977"/>
    </source>
</evidence>
<comment type="caution">
    <text evidence="4">The sequence shown here is derived from an EMBL/GenBank/DDBJ whole genome shotgun (WGS) entry which is preliminary data.</text>
</comment>
<accession>A0ABS7YN41</accession>
<dbReference type="InterPro" id="IPR050624">
    <property type="entry name" value="HTH-type_Tx_Regulator"/>
</dbReference>
<keyword evidence="5" id="KW-1185">Reference proteome</keyword>
<sequence length="211" mass="24463">MKTKDRIVYAALELFNDNGERSITTNHIAAHIDISPGNLYYHFRNKQEIVREIFKLYSAELIERFTPLQGQYESLTLLKHYLDSIFTLMWRYRFFYANLPDILQRDDQLHAEYIAVQDKLQANLINIIRAFVEMDLLDIAEQDMQKTATTLHIVASSWLAYRSAMSPKTRITESVIHQGVLQIISIVKPTATATGYEQLQLLEEGVRAMHA</sequence>
<keyword evidence="1 2" id="KW-0238">DNA-binding</keyword>
<evidence type="ECO:0000256" key="2">
    <source>
        <dbReference type="PROSITE-ProRule" id="PRU00335"/>
    </source>
</evidence>
<dbReference type="PROSITE" id="PS50977">
    <property type="entry name" value="HTH_TETR_2"/>
    <property type="match status" value="1"/>
</dbReference>
<feature type="DNA-binding region" description="H-T-H motif" evidence="2">
    <location>
        <begin position="24"/>
        <end position="43"/>
    </location>
</feature>
<dbReference type="InterPro" id="IPR009057">
    <property type="entry name" value="Homeodomain-like_sf"/>
</dbReference>
<dbReference type="Proteomes" id="UP001199044">
    <property type="component" value="Unassembled WGS sequence"/>
</dbReference>
<dbReference type="Pfam" id="PF13972">
    <property type="entry name" value="TetR"/>
    <property type="match status" value="1"/>
</dbReference>
<dbReference type="PANTHER" id="PTHR43479:SF12">
    <property type="entry name" value="TRANSCRIPTIONAL REGULATORY PROTEIN"/>
    <property type="match status" value="1"/>
</dbReference>
<protein>
    <submittedName>
        <fullName evidence="4">TetR/AcrR family transcriptional regulator</fullName>
    </submittedName>
</protein>
<evidence type="ECO:0000313" key="5">
    <source>
        <dbReference type="Proteomes" id="UP001199044"/>
    </source>
</evidence>
<dbReference type="SUPFAM" id="SSF46689">
    <property type="entry name" value="Homeodomain-like"/>
    <property type="match status" value="1"/>
</dbReference>
<proteinExistence type="predicted"/>
<dbReference type="Gene3D" id="1.10.357.10">
    <property type="entry name" value="Tetracycline Repressor, domain 2"/>
    <property type="match status" value="1"/>
</dbReference>
<dbReference type="InterPro" id="IPR001647">
    <property type="entry name" value="HTH_TetR"/>
</dbReference>
<feature type="domain" description="HTH tetR-type" evidence="3">
    <location>
        <begin position="1"/>
        <end position="61"/>
    </location>
</feature>